<dbReference type="HOGENOM" id="CLU_009600_0_0_4"/>
<protein>
    <submittedName>
        <fullName evidence="2">Amidase</fullName>
    </submittedName>
</protein>
<dbReference type="InterPro" id="IPR000120">
    <property type="entry name" value="Amidase"/>
</dbReference>
<dbReference type="KEGG" id="buo:BRPE64_CCDS01840"/>
<dbReference type="AlphaFoldDB" id="R4X3D6"/>
<dbReference type="EMBL" id="AP013060">
    <property type="protein sequence ID" value="BAN26267.1"/>
    <property type="molecule type" value="Genomic_DNA"/>
</dbReference>
<dbReference type="SUPFAM" id="SSF75304">
    <property type="entry name" value="Amidase signature (AS) enzymes"/>
    <property type="match status" value="1"/>
</dbReference>
<gene>
    <name evidence="2" type="ORF">BRPE64_CCDS01840</name>
</gene>
<accession>R4X3D6</accession>
<feature type="domain" description="Amidase" evidence="1">
    <location>
        <begin position="25"/>
        <end position="420"/>
    </location>
</feature>
<sequence>MEPCMMSAAEAARAIGEGRLSAETLMRSCLARIDARDAVVKAWLAIDRERAIQAAREADKRRLYAAPGVLSGLPFGVKDMIDTVDLPTTHNSLVYQDHRPARDAACVARVKHAGAVLLGKTDTVEFASFGRAAATTHPLNPAHTPGGSSSGSAAAVADHQVCFAFGTQTGGSLIRPASFNGIYALKPTWGRVSVEGMKLLSASLDTIGWYGRGVEDLALVARAFRLVPHDDGEAVSMPLADLRIGLCRSPQWSAIEPAGVAALEAAAERLRAAGAKVDDVTLPASFDEMSAAQETVMETEGAVAFLDFVERETHRMNASILERVDPKKLDSPETLLRAYRTAERCRAELDTVFADYDVLVTPASRGEAPEGLASTGDAVFNSMWTLLHVPCLAVPCTRGPHGLPVGVQLVGPQMSDARLLRIARTLAPLIDAQG</sequence>
<dbReference type="OrthoDB" id="8641877at2"/>
<proteinExistence type="predicted"/>
<dbReference type="PANTHER" id="PTHR11895:SF151">
    <property type="entry name" value="GLUTAMYL-TRNA(GLN) AMIDOTRANSFERASE SUBUNIT A"/>
    <property type="match status" value="1"/>
</dbReference>
<evidence type="ECO:0000313" key="2">
    <source>
        <dbReference type="EMBL" id="BAN26267.1"/>
    </source>
</evidence>
<dbReference type="InterPro" id="IPR036928">
    <property type="entry name" value="AS_sf"/>
</dbReference>
<evidence type="ECO:0000259" key="1">
    <source>
        <dbReference type="Pfam" id="PF01425"/>
    </source>
</evidence>
<dbReference type="Proteomes" id="UP000013966">
    <property type="component" value="Chromosome 3"/>
</dbReference>
<dbReference type="GO" id="GO:0003824">
    <property type="term" value="F:catalytic activity"/>
    <property type="evidence" value="ECO:0007669"/>
    <property type="project" value="InterPro"/>
</dbReference>
<dbReference type="Gene3D" id="3.90.1300.10">
    <property type="entry name" value="Amidase signature (AS) domain"/>
    <property type="match status" value="1"/>
</dbReference>
<dbReference type="InterPro" id="IPR023631">
    <property type="entry name" value="Amidase_dom"/>
</dbReference>
<dbReference type="PATRIC" id="fig|758793.3.peg.4509"/>
<dbReference type="Pfam" id="PF01425">
    <property type="entry name" value="Amidase"/>
    <property type="match status" value="1"/>
</dbReference>
<keyword evidence="3" id="KW-1185">Reference proteome</keyword>
<dbReference type="STRING" id="758793.BRPE64_CCDS01840"/>
<name>R4X3D6_9BURK</name>
<reference evidence="2 3" key="2">
    <citation type="journal article" date="2018" name="Int. J. Syst. Evol. Microbiol.">
        <title>Burkholderia insecticola sp. nov., a gut symbiotic bacterium of the bean bug Riptortus pedestris.</title>
        <authorList>
            <person name="Takeshita K."/>
            <person name="Tamaki H."/>
            <person name="Ohbayashi T."/>
            <person name="Meng X.-Y."/>
            <person name="Sone T."/>
            <person name="Mitani Y."/>
            <person name="Peeters C."/>
            <person name="Kikuchi Y."/>
            <person name="Vandamme P."/>
        </authorList>
    </citation>
    <scope>NUCLEOTIDE SEQUENCE [LARGE SCALE GENOMIC DNA]</scope>
    <source>
        <strain evidence="2">RPE64</strain>
    </source>
</reference>
<reference evidence="2 3" key="1">
    <citation type="journal article" date="2013" name="Genome Announc.">
        <title>Complete Genome Sequence of Burkholderia sp. Strain RPE64, Bacterial Symbiont of the Bean Bug Riptortus pedestris.</title>
        <authorList>
            <person name="Shibata T.F."/>
            <person name="Maeda T."/>
            <person name="Nikoh N."/>
            <person name="Yamaguchi K."/>
            <person name="Oshima K."/>
            <person name="Hattori M."/>
            <person name="Nishiyama T."/>
            <person name="Hasebe M."/>
            <person name="Fukatsu T."/>
            <person name="Kikuchi Y."/>
            <person name="Shigenobu S."/>
        </authorList>
    </citation>
    <scope>NUCLEOTIDE SEQUENCE [LARGE SCALE GENOMIC DNA]</scope>
</reference>
<dbReference type="PANTHER" id="PTHR11895">
    <property type="entry name" value="TRANSAMIDASE"/>
    <property type="match status" value="1"/>
</dbReference>
<organism evidence="2 3">
    <name type="scientific">Caballeronia insecticola</name>
    <dbReference type="NCBI Taxonomy" id="758793"/>
    <lineage>
        <taxon>Bacteria</taxon>
        <taxon>Pseudomonadati</taxon>
        <taxon>Pseudomonadota</taxon>
        <taxon>Betaproteobacteria</taxon>
        <taxon>Burkholderiales</taxon>
        <taxon>Burkholderiaceae</taxon>
        <taxon>Caballeronia</taxon>
    </lineage>
</organism>
<evidence type="ECO:0000313" key="3">
    <source>
        <dbReference type="Proteomes" id="UP000013966"/>
    </source>
</evidence>